<comment type="caution">
    <text evidence="4">Lacks conserved residue(s) required for the propagation of feature annotation.</text>
</comment>
<evidence type="ECO:0000256" key="3">
    <source>
        <dbReference type="ARBA" id="ARBA00022825"/>
    </source>
</evidence>
<dbReference type="GO" id="GO:0000139">
    <property type="term" value="C:Golgi membrane"/>
    <property type="evidence" value="ECO:0007669"/>
    <property type="project" value="TreeGrafter"/>
</dbReference>
<comment type="caution">
    <text evidence="6">The sequence shown here is derived from an EMBL/GenBank/DDBJ whole genome shotgun (WGS) entry which is preliminary data.</text>
</comment>
<dbReference type="InterPro" id="IPR000209">
    <property type="entry name" value="Peptidase_S8/S53_dom"/>
</dbReference>
<dbReference type="PANTHER" id="PTHR42884:SF14">
    <property type="entry name" value="NEUROENDOCRINE CONVERTASE 1"/>
    <property type="match status" value="1"/>
</dbReference>
<dbReference type="GO" id="GO:0005802">
    <property type="term" value="C:trans-Golgi network"/>
    <property type="evidence" value="ECO:0007669"/>
    <property type="project" value="TreeGrafter"/>
</dbReference>
<evidence type="ECO:0000313" key="6">
    <source>
        <dbReference type="EMBL" id="VDI25920.1"/>
    </source>
</evidence>
<accession>A0A8B6DXU0</accession>
<dbReference type="PANTHER" id="PTHR42884">
    <property type="entry name" value="PROPROTEIN CONVERTASE SUBTILISIN/KEXIN-RELATED"/>
    <property type="match status" value="1"/>
</dbReference>
<keyword evidence="1" id="KW-0645">Protease</keyword>
<evidence type="ECO:0000256" key="4">
    <source>
        <dbReference type="PROSITE-ProRule" id="PRU01240"/>
    </source>
</evidence>
<dbReference type="EMBL" id="UYJE01004209">
    <property type="protein sequence ID" value="VDI25920.1"/>
    <property type="molecule type" value="Genomic_DNA"/>
</dbReference>
<keyword evidence="2" id="KW-0378">Hydrolase</keyword>
<dbReference type="GO" id="GO:0004252">
    <property type="term" value="F:serine-type endopeptidase activity"/>
    <property type="evidence" value="ECO:0007669"/>
    <property type="project" value="InterPro"/>
</dbReference>
<evidence type="ECO:0000256" key="1">
    <source>
        <dbReference type="ARBA" id="ARBA00022670"/>
    </source>
</evidence>
<dbReference type="AlphaFoldDB" id="A0A8B6DXU0"/>
<feature type="non-terminal residue" evidence="6">
    <location>
        <position position="149"/>
    </location>
</feature>
<dbReference type="Gene3D" id="3.40.50.200">
    <property type="entry name" value="Peptidase S8/S53 domain"/>
    <property type="match status" value="1"/>
</dbReference>
<dbReference type="GO" id="GO:0016485">
    <property type="term" value="P:protein processing"/>
    <property type="evidence" value="ECO:0007669"/>
    <property type="project" value="TreeGrafter"/>
</dbReference>
<feature type="domain" description="Peptidase S8/S53" evidence="5">
    <location>
        <begin position="8"/>
        <end position="93"/>
    </location>
</feature>
<sequence length="149" mass="15662">IRILGSFAITDSEEAQGISHYLTNVDIYSNSWGPADGTGFNGPGSLTKAALQDGVTNGRNGKGAIYIWAAGNGGTEDNCNADGYVNSIYTVAISSAMIGSNAWYSEVCAPVLAAAYGGSEDDRFLASLMLCFSNTLNKEINILQTGIYR</sequence>
<proteinExistence type="inferred from homology"/>
<name>A0A8B6DXU0_MYTGA</name>
<dbReference type="InterPro" id="IPR036852">
    <property type="entry name" value="Peptidase_S8/S53_dom_sf"/>
</dbReference>
<reference evidence="6" key="1">
    <citation type="submission" date="2018-11" db="EMBL/GenBank/DDBJ databases">
        <authorList>
            <person name="Alioto T."/>
            <person name="Alioto T."/>
        </authorList>
    </citation>
    <scope>NUCLEOTIDE SEQUENCE</scope>
</reference>
<dbReference type="PROSITE" id="PS51892">
    <property type="entry name" value="SUBTILASE"/>
    <property type="match status" value="1"/>
</dbReference>
<dbReference type="Pfam" id="PF00082">
    <property type="entry name" value="Peptidase_S8"/>
    <property type="match status" value="1"/>
</dbReference>
<evidence type="ECO:0000259" key="5">
    <source>
        <dbReference type="Pfam" id="PF00082"/>
    </source>
</evidence>
<dbReference type="OrthoDB" id="300641at2759"/>
<keyword evidence="7" id="KW-1185">Reference proteome</keyword>
<evidence type="ECO:0000313" key="7">
    <source>
        <dbReference type="Proteomes" id="UP000596742"/>
    </source>
</evidence>
<organism evidence="6 7">
    <name type="scientific">Mytilus galloprovincialis</name>
    <name type="common">Mediterranean mussel</name>
    <dbReference type="NCBI Taxonomy" id="29158"/>
    <lineage>
        <taxon>Eukaryota</taxon>
        <taxon>Metazoa</taxon>
        <taxon>Spiralia</taxon>
        <taxon>Lophotrochozoa</taxon>
        <taxon>Mollusca</taxon>
        <taxon>Bivalvia</taxon>
        <taxon>Autobranchia</taxon>
        <taxon>Pteriomorphia</taxon>
        <taxon>Mytilida</taxon>
        <taxon>Mytiloidea</taxon>
        <taxon>Mytilidae</taxon>
        <taxon>Mytilinae</taxon>
        <taxon>Mytilus</taxon>
    </lineage>
</organism>
<comment type="similarity">
    <text evidence="4">Belongs to the peptidase S8 family.</text>
</comment>
<keyword evidence="3" id="KW-0720">Serine protease</keyword>
<gene>
    <name evidence="6" type="ORF">MGAL_10B033023</name>
</gene>
<dbReference type="SUPFAM" id="SSF52743">
    <property type="entry name" value="Subtilisin-like"/>
    <property type="match status" value="1"/>
</dbReference>
<dbReference type="Proteomes" id="UP000596742">
    <property type="component" value="Unassembled WGS sequence"/>
</dbReference>
<protein>
    <recommendedName>
        <fullName evidence="5">Peptidase S8/S53 domain-containing protein</fullName>
    </recommendedName>
</protein>
<evidence type="ECO:0000256" key="2">
    <source>
        <dbReference type="ARBA" id="ARBA00022801"/>
    </source>
</evidence>